<dbReference type="AlphaFoldDB" id="A0A645BD52"/>
<keyword evidence="1 2" id="KW-0456">Lyase</keyword>
<dbReference type="PANTHER" id="PTHR30272">
    <property type="entry name" value="3-HYDROXYACYL-[ACYL-CARRIER-PROTEIN] DEHYDRATASE"/>
    <property type="match status" value="1"/>
</dbReference>
<dbReference type="Pfam" id="PF07977">
    <property type="entry name" value="FabA"/>
    <property type="match status" value="1"/>
</dbReference>
<name>A0A645BD52_9ZZZZ</name>
<reference evidence="2" key="1">
    <citation type="submission" date="2019-08" db="EMBL/GenBank/DDBJ databases">
        <authorList>
            <person name="Kucharzyk K."/>
            <person name="Murdoch R.W."/>
            <person name="Higgins S."/>
            <person name="Loffler F."/>
        </authorList>
    </citation>
    <scope>NUCLEOTIDE SEQUENCE</scope>
</reference>
<dbReference type="InterPro" id="IPR029069">
    <property type="entry name" value="HotDog_dom_sf"/>
</dbReference>
<dbReference type="Gene3D" id="3.10.129.10">
    <property type="entry name" value="Hotdog Thioesterase"/>
    <property type="match status" value="1"/>
</dbReference>
<dbReference type="NCBIfam" id="NF000582">
    <property type="entry name" value="PRK00006.1"/>
    <property type="match status" value="1"/>
</dbReference>
<organism evidence="2">
    <name type="scientific">bioreactor metagenome</name>
    <dbReference type="NCBI Taxonomy" id="1076179"/>
    <lineage>
        <taxon>unclassified sequences</taxon>
        <taxon>metagenomes</taxon>
        <taxon>ecological metagenomes</taxon>
    </lineage>
</organism>
<dbReference type="CDD" id="cd01288">
    <property type="entry name" value="FabZ"/>
    <property type="match status" value="1"/>
</dbReference>
<dbReference type="PANTHER" id="PTHR30272:SF1">
    <property type="entry name" value="3-HYDROXYACYL-[ACYL-CARRIER-PROTEIN] DEHYDRATASE"/>
    <property type="match status" value="1"/>
</dbReference>
<evidence type="ECO:0000313" key="2">
    <source>
        <dbReference type="EMBL" id="MPM63262.1"/>
    </source>
</evidence>
<protein>
    <submittedName>
        <fullName evidence="2">3-hydroxyacyl-[acyl-carrier-protein] dehydratase FabZ</fullName>
        <ecNumber evidence="2">4.2.1.59</ecNumber>
    </submittedName>
</protein>
<dbReference type="EMBL" id="VSSQ01019308">
    <property type="protein sequence ID" value="MPM63262.1"/>
    <property type="molecule type" value="Genomic_DNA"/>
</dbReference>
<sequence>MTQEVQLNHDQVMAIIPHRDPMLLIDEVSELVPGERVVASFYVDPAREIFKGHFPGDPVLPGVYTVEASAQATDLVLMTKPDYAGKIPLFLGINNVKFRKKILPGDTLEIHAEILTQRPEKAIATCKCTVYTAGDLAAESEVTIAMR</sequence>
<dbReference type="SUPFAM" id="SSF54637">
    <property type="entry name" value="Thioesterase/thiol ester dehydrase-isomerase"/>
    <property type="match status" value="1"/>
</dbReference>
<accession>A0A645BD52</accession>
<gene>
    <name evidence="2" type="primary">fabZ_18</name>
    <name evidence="2" type="ORF">SDC9_110142</name>
</gene>
<dbReference type="GO" id="GO:0019171">
    <property type="term" value="F:(3R)-hydroxyacyl-[acyl-carrier-protein] dehydratase activity"/>
    <property type="evidence" value="ECO:0007669"/>
    <property type="project" value="UniProtKB-EC"/>
</dbReference>
<evidence type="ECO:0000256" key="1">
    <source>
        <dbReference type="ARBA" id="ARBA00023239"/>
    </source>
</evidence>
<dbReference type="InterPro" id="IPR013114">
    <property type="entry name" value="FabA_FabZ"/>
</dbReference>
<dbReference type="EC" id="4.2.1.59" evidence="2"/>
<comment type="caution">
    <text evidence="2">The sequence shown here is derived from an EMBL/GenBank/DDBJ whole genome shotgun (WGS) entry which is preliminary data.</text>
</comment>
<proteinExistence type="predicted"/>